<dbReference type="InterPro" id="IPR046537">
    <property type="entry name" value="DUF6602"/>
</dbReference>
<dbReference type="AlphaFoldDB" id="A0A448MZ61"/>
<dbReference type="GeneID" id="64407222"/>
<name>A0A448MZ61_9ACTN</name>
<dbReference type="Pfam" id="PF20247">
    <property type="entry name" value="DUF6602"/>
    <property type="match status" value="1"/>
</dbReference>
<dbReference type="RefSeq" id="WP_073969933.1">
    <property type="nucleotide sequence ID" value="NZ_LR134406.1"/>
</dbReference>
<accession>A0A448MZ61</accession>
<dbReference type="CDD" id="cd21411">
    <property type="entry name" value="NucC"/>
    <property type="match status" value="1"/>
</dbReference>
<protein>
    <recommendedName>
        <fullName evidence="1">DUF6602 domain-containing protein</fullName>
    </recommendedName>
</protein>
<dbReference type="Proteomes" id="UP000273044">
    <property type="component" value="Chromosome"/>
</dbReference>
<evidence type="ECO:0000313" key="2">
    <source>
        <dbReference type="EMBL" id="VEH70468.1"/>
    </source>
</evidence>
<organism evidence="2 3">
    <name type="scientific">Arachnia propionica</name>
    <dbReference type="NCBI Taxonomy" id="1750"/>
    <lineage>
        <taxon>Bacteria</taxon>
        <taxon>Bacillati</taxon>
        <taxon>Actinomycetota</taxon>
        <taxon>Actinomycetes</taxon>
        <taxon>Propionibacteriales</taxon>
        <taxon>Propionibacteriaceae</taxon>
        <taxon>Arachnia</taxon>
    </lineage>
</organism>
<proteinExistence type="predicted"/>
<reference evidence="2 3" key="1">
    <citation type="submission" date="2018-12" db="EMBL/GenBank/DDBJ databases">
        <authorList>
            <consortium name="Pathogen Informatics"/>
        </authorList>
    </citation>
    <scope>NUCLEOTIDE SEQUENCE [LARGE SCALE GENOMIC DNA]</scope>
    <source>
        <strain evidence="2 3">NCTC12967</strain>
    </source>
</reference>
<evidence type="ECO:0000313" key="3">
    <source>
        <dbReference type="Proteomes" id="UP000273044"/>
    </source>
</evidence>
<gene>
    <name evidence="2" type="ORF">NCTC12967_01764</name>
</gene>
<dbReference type="EMBL" id="LR134406">
    <property type="protein sequence ID" value="VEH70468.1"/>
    <property type="molecule type" value="Genomic_DNA"/>
</dbReference>
<evidence type="ECO:0000259" key="1">
    <source>
        <dbReference type="Pfam" id="PF20247"/>
    </source>
</evidence>
<keyword evidence="3" id="KW-1185">Reference proteome</keyword>
<feature type="domain" description="DUF6602" evidence="1">
    <location>
        <begin position="27"/>
        <end position="128"/>
    </location>
</feature>
<sequence>MVDKNIIRSAFLQKQNSLIADLGIAPASIRHGGAIGEASEAKWAAVLKEFLPSRYGVTKGFAIDSSGEISDQIDLLIYDSQYTPLLVRLSDSDLLVPVEAVYAVFEVKQEANKRFMDYAGRKIASVRCLHRTSITIPHAGGVFAPKKPIHILGGLLTTRSGWVDLDGKVAVESITRLTGDFRIDIGCALGARSFNNPYGDSSKLEYSDSNTALLFFLFKLFSRLQGLGTVAAMDIGEYVNFISRENGFAGKTYDPECDQE</sequence>